<protein>
    <submittedName>
        <fullName evidence="2">Uncharacterized protein</fullName>
    </submittedName>
</protein>
<dbReference type="EMBL" id="JASEJX010000013">
    <property type="protein sequence ID" value="KAK4517506.1"/>
    <property type="molecule type" value="Genomic_DNA"/>
</dbReference>
<organism evidence="2 3">
    <name type="scientific">Mucor velutinosus</name>
    <dbReference type="NCBI Taxonomy" id="708070"/>
    <lineage>
        <taxon>Eukaryota</taxon>
        <taxon>Fungi</taxon>
        <taxon>Fungi incertae sedis</taxon>
        <taxon>Mucoromycota</taxon>
        <taxon>Mucoromycotina</taxon>
        <taxon>Mucoromycetes</taxon>
        <taxon>Mucorales</taxon>
        <taxon>Mucorineae</taxon>
        <taxon>Mucoraceae</taxon>
        <taxon>Mucor</taxon>
    </lineage>
</organism>
<feature type="compositionally biased region" description="Basic residues" evidence="1">
    <location>
        <begin position="44"/>
        <end position="57"/>
    </location>
</feature>
<dbReference type="AlphaFoldDB" id="A0AAN7I1U2"/>
<dbReference type="RefSeq" id="XP_064684172.1">
    <property type="nucleotide sequence ID" value="XM_064820252.1"/>
</dbReference>
<evidence type="ECO:0000256" key="1">
    <source>
        <dbReference type="SAM" id="MobiDB-lite"/>
    </source>
</evidence>
<dbReference type="Proteomes" id="UP001304243">
    <property type="component" value="Unassembled WGS sequence"/>
</dbReference>
<proteinExistence type="predicted"/>
<feature type="compositionally biased region" description="Basic and acidic residues" evidence="1">
    <location>
        <begin position="17"/>
        <end position="28"/>
    </location>
</feature>
<accession>A0AAN7I1U2</accession>
<sequence length="182" mass="20851">MLKNDAAYKIAKRAKKATGEETNKESNKKVIKKMPTNAEEITLKKKGQKARKQRSRSTTKSQLMKKSSKTAHAKTIKYINELEKQNRQAVTQPNASLNDNTRQLVHANEAFHFDDDSIDHGFDYIEPSNQRYGFTTNFRQKKNKGELEKTFGLKKVSRSRSGILNLTRFMAMLTLPSKSKIN</sequence>
<reference evidence="2 3" key="1">
    <citation type="submission" date="2022-11" db="EMBL/GenBank/DDBJ databases">
        <title>Mucor velutinosus strain NIH1002 WGS.</title>
        <authorList>
            <person name="Subramanian P."/>
            <person name="Mullikin J.C."/>
            <person name="Segre J.A."/>
            <person name="Zelazny A.M."/>
        </authorList>
    </citation>
    <scope>NUCLEOTIDE SEQUENCE [LARGE SCALE GENOMIC DNA]</scope>
    <source>
        <strain evidence="2 3">NIH1002</strain>
    </source>
</reference>
<keyword evidence="3" id="KW-1185">Reference proteome</keyword>
<comment type="caution">
    <text evidence="2">The sequence shown here is derived from an EMBL/GenBank/DDBJ whole genome shotgun (WGS) entry which is preliminary data.</text>
</comment>
<evidence type="ECO:0000313" key="3">
    <source>
        <dbReference type="Proteomes" id="UP001304243"/>
    </source>
</evidence>
<dbReference type="GeneID" id="89944547"/>
<gene>
    <name evidence="2" type="ORF">ATC70_000845</name>
</gene>
<name>A0AAN7I1U2_9FUNG</name>
<evidence type="ECO:0000313" key="2">
    <source>
        <dbReference type="EMBL" id="KAK4517506.1"/>
    </source>
</evidence>
<feature type="region of interest" description="Disordered" evidence="1">
    <location>
        <begin position="1"/>
        <end position="71"/>
    </location>
</feature>